<dbReference type="Gene3D" id="1.10.300.10">
    <property type="entry name" value="Adenylosuccinate Synthetase, subunit A, domain 2"/>
    <property type="match status" value="1"/>
</dbReference>
<dbReference type="GO" id="GO:0005737">
    <property type="term" value="C:cytoplasm"/>
    <property type="evidence" value="ECO:0007669"/>
    <property type="project" value="UniProtKB-SubCell"/>
</dbReference>
<evidence type="ECO:0000256" key="4">
    <source>
        <dbReference type="ARBA" id="ARBA00022741"/>
    </source>
</evidence>
<feature type="binding site" description="in other chain" evidence="8">
    <location>
        <position position="126"/>
    </location>
    <ligand>
        <name>IMP</name>
        <dbReference type="ChEBI" id="CHEBI:58053"/>
        <note>ligand shared between dimeric partners</note>
    </ligand>
</feature>
<dbReference type="PROSITE" id="PS00513">
    <property type="entry name" value="ADENYLOSUCCIN_SYN_2"/>
    <property type="match status" value="1"/>
</dbReference>
<feature type="binding site" description="in other chain" evidence="8">
    <location>
        <position position="220"/>
    </location>
    <ligand>
        <name>IMP</name>
        <dbReference type="ChEBI" id="CHEBI:58053"/>
        <note>ligand shared between dimeric partners</note>
    </ligand>
</feature>
<keyword evidence="5 8" id="KW-0658">Purine biosynthesis</keyword>
<dbReference type="AlphaFoldDB" id="A0A7H9CF07"/>
<evidence type="ECO:0000256" key="3">
    <source>
        <dbReference type="ARBA" id="ARBA00022723"/>
    </source>
</evidence>
<evidence type="ECO:0000256" key="1">
    <source>
        <dbReference type="ARBA" id="ARBA00011738"/>
    </source>
</evidence>
<keyword evidence="12" id="KW-1185">Reference proteome</keyword>
<dbReference type="NCBIfam" id="NF002223">
    <property type="entry name" value="PRK01117.1"/>
    <property type="match status" value="1"/>
</dbReference>
<dbReference type="UniPathway" id="UPA00075">
    <property type="reaction ID" value="UER00335"/>
</dbReference>
<dbReference type="GO" id="GO:0000287">
    <property type="term" value="F:magnesium ion binding"/>
    <property type="evidence" value="ECO:0007669"/>
    <property type="project" value="UniProtKB-UniRule"/>
</dbReference>
<evidence type="ECO:0000256" key="6">
    <source>
        <dbReference type="ARBA" id="ARBA00022842"/>
    </source>
</evidence>
<reference evidence="11 12" key="1">
    <citation type="submission" date="2020-02" db="EMBL/GenBank/DDBJ databases">
        <title>Complete genome sequence of the novel Campylobacter species Candidatus Campylobacter infans.</title>
        <authorList>
            <person name="Duim B."/>
            <person name="Zomer A."/>
            <person name="van der Graaf L."/>
            <person name="Wagenaar J."/>
        </authorList>
    </citation>
    <scope>NUCLEOTIDE SEQUENCE [LARGE SCALE GENOMIC DNA]</scope>
    <source>
        <strain evidence="11 12">19S00001</strain>
    </source>
</reference>
<feature type="binding site" evidence="8">
    <location>
        <position position="301"/>
    </location>
    <ligand>
        <name>GTP</name>
        <dbReference type="ChEBI" id="CHEBI:37565"/>
    </ligand>
</feature>
<comment type="catalytic activity">
    <reaction evidence="8 10">
        <text>IMP + L-aspartate + GTP = N(6)-(1,2-dicarboxyethyl)-AMP + GDP + phosphate + 2 H(+)</text>
        <dbReference type="Rhea" id="RHEA:15753"/>
        <dbReference type="ChEBI" id="CHEBI:15378"/>
        <dbReference type="ChEBI" id="CHEBI:29991"/>
        <dbReference type="ChEBI" id="CHEBI:37565"/>
        <dbReference type="ChEBI" id="CHEBI:43474"/>
        <dbReference type="ChEBI" id="CHEBI:57567"/>
        <dbReference type="ChEBI" id="CHEBI:58053"/>
        <dbReference type="ChEBI" id="CHEBI:58189"/>
        <dbReference type="EC" id="6.3.4.4"/>
    </reaction>
</comment>
<feature type="binding site" evidence="8">
    <location>
        <begin position="405"/>
        <end position="407"/>
    </location>
    <ligand>
        <name>GTP</name>
        <dbReference type="ChEBI" id="CHEBI:37565"/>
    </ligand>
</feature>
<keyword evidence="7 8" id="KW-0342">GTP-binding</keyword>
<dbReference type="Proteomes" id="UP000509414">
    <property type="component" value="Chromosome"/>
</dbReference>
<dbReference type="Gene3D" id="3.40.440.10">
    <property type="entry name" value="Adenylosuccinate Synthetase, subunit A, domain 1"/>
    <property type="match status" value="1"/>
</dbReference>
<keyword evidence="3 8" id="KW-0479">Metal-binding</keyword>
<dbReference type="HAMAP" id="MF_00011">
    <property type="entry name" value="Adenylosucc_synth"/>
    <property type="match status" value="1"/>
</dbReference>
<dbReference type="InterPro" id="IPR042111">
    <property type="entry name" value="Adenylosuccinate_synth_dom3"/>
</dbReference>
<evidence type="ECO:0000256" key="5">
    <source>
        <dbReference type="ARBA" id="ARBA00022755"/>
    </source>
</evidence>
<feature type="binding site" description="in other chain" evidence="8">
    <location>
        <position position="299"/>
    </location>
    <ligand>
        <name>IMP</name>
        <dbReference type="ChEBI" id="CHEBI:58053"/>
        <note>ligand shared between dimeric partners</note>
    </ligand>
</feature>
<dbReference type="KEGG" id="cinf:CINF_0103"/>
<dbReference type="FunFam" id="1.10.300.10:FF:000001">
    <property type="entry name" value="Adenylosuccinate synthetase"/>
    <property type="match status" value="1"/>
</dbReference>
<feature type="binding site" description="in other chain" evidence="8">
    <location>
        <position position="235"/>
    </location>
    <ligand>
        <name>IMP</name>
        <dbReference type="ChEBI" id="CHEBI:58053"/>
        <note>ligand shared between dimeric partners</note>
    </ligand>
</feature>
<dbReference type="FunFam" id="3.90.170.10:FF:000001">
    <property type="entry name" value="Adenylosuccinate synthetase"/>
    <property type="match status" value="1"/>
</dbReference>
<dbReference type="CDD" id="cd03108">
    <property type="entry name" value="AdSS"/>
    <property type="match status" value="1"/>
</dbReference>
<feature type="active site" description="Proton acceptor" evidence="8">
    <location>
        <position position="14"/>
    </location>
</feature>
<name>A0A7H9CF07_9BACT</name>
<feature type="active site" description="Proton donor" evidence="8">
    <location>
        <position position="42"/>
    </location>
</feature>
<keyword evidence="8" id="KW-0963">Cytoplasm</keyword>
<comment type="cofactor">
    <cofactor evidence="8">
        <name>Mg(2+)</name>
        <dbReference type="ChEBI" id="CHEBI:18420"/>
    </cofactor>
    <text evidence="8">Binds 1 Mg(2+) ion per subunit.</text>
</comment>
<accession>A0A7H9CF07</accession>
<feature type="binding site" evidence="8">
    <location>
        <position position="140"/>
    </location>
    <ligand>
        <name>IMP</name>
        <dbReference type="ChEBI" id="CHEBI:58053"/>
        <note>ligand shared between dimeric partners</note>
    </ligand>
</feature>
<evidence type="ECO:0000313" key="12">
    <source>
        <dbReference type="Proteomes" id="UP000509414"/>
    </source>
</evidence>
<keyword evidence="4 8" id="KW-0547">Nucleotide-binding</keyword>
<sequence>MNKADLIIGTQWGDEGKGKIVDMLASNYDVVCRSGGGHNAGHTILVNGTRYALHLVPSGILHKNIINIIGNGVVVNPEALITELAQFEQLEGRFFISQRAHLNLTHHALIDQAKERQKGQNAIGTTGKGIGPAYSDKISRQGHRVCELLEPEKLASDLINDFNQNKAYYEALNIQLPKQDEILNKLQNYSKILSPFIINTTELLWQKMAENKKILIEGAQGTLLDIDHGTYPCVTSSSTISAGACAGLGLAPKELGRVIGIIKAYTTRVGNGPFPSEDLSEDGDKMCEIGKEFGTTTGRRRRTGWFDALSVRYASKLNGTDAFALTKLDVLDGFKKVKICSAYEYKGQKINYFPIDLENARPIYEEFDGWESIKGIKNYEQLPLNARRYIERIEELTGVKIQYVSTSPERNDTIVRF</sequence>
<dbReference type="GO" id="GO:0005525">
    <property type="term" value="F:GTP binding"/>
    <property type="evidence" value="ECO:0007669"/>
    <property type="project" value="UniProtKB-UniRule"/>
</dbReference>
<protein>
    <recommendedName>
        <fullName evidence="8 10">Adenylosuccinate synthetase</fullName>
        <shortName evidence="8">AMPSase</shortName>
        <shortName evidence="8">AdSS</shortName>
        <ecNumber evidence="8 10">6.3.4.4</ecNumber>
    </recommendedName>
    <alternativeName>
        <fullName evidence="8">IMP--aspartate ligase</fullName>
    </alternativeName>
</protein>
<comment type="function">
    <text evidence="8">Plays an important role in the de novo pathway of purine nucleotide biosynthesis. Catalyzes the first committed step in the biosynthesis of AMP from IMP.</text>
</comment>
<feature type="binding site" evidence="8">
    <location>
        <begin position="13"/>
        <end position="19"/>
    </location>
    <ligand>
        <name>GTP</name>
        <dbReference type="ChEBI" id="CHEBI:37565"/>
    </ligand>
</feature>
<dbReference type="PANTHER" id="PTHR11846:SF0">
    <property type="entry name" value="ADENYLOSUCCINATE SYNTHETASE"/>
    <property type="match status" value="1"/>
</dbReference>
<dbReference type="InterPro" id="IPR018220">
    <property type="entry name" value="Adenylosuccin_syn_GTP-bd"/>
</dbReference>
<dbReference type="SUPFAM" id="SSF52540">
    <property type="entry name" value="P-loop containing nucleoside triphosphate hydrolases"/>
    <property type="match status" value="1"/>
</dbReference>
<dbReference type="GO" id="GO:0046040">
    <property type="term" value="P:IMP metabolic process"/>
    <property type="evidence" value="ECO:0007669"/>
    <property type="project" value="TreeGrafter"/>
</dbReference>
<dbReference type="Pfam" id="PF00709">
    <property type="entry name" value="Adenylsucc_synt"/>
    <property type="match status" value="1"/>
</dbReference>
<evidence type="ECO:0000256" key="10">
    <source>
        <dbReference type="RuleBase" id="RU000520"/>
    </source>
</evidence>
<feature type="binding site" description="in other chain" evidence="8">
    <location>
        <begin position="39"/>
        <end position="42"/>
    </location>
    <ligand>
        <name>IMP</name>
        <dbReference type="ChEBI" id="CHEBI:58053"/>
        <note>ligand shared between dimeric partners</note>
    </ligand>
</feature>
<comment type="subunit">
    <text evidence="1 8">Homodimer.</text>
</comment>
<evidence type="ECO:0000256" key="9">
    <source>
        <dbReference type="PROSITE-ProRule" id="PRU10134"/>
    </source>
</evidence>
<dbReference type="GO" id="GO:0004019">
    <property type="term" value="F:adenylosuccinate synthase activity"/>
    <property type="evidence" value="ECO:0007669"/>
    <property type="project" value="UniProtKB-UniRule"/>
</dbReference>
<feature type="binding site" evidence="8">
    <location>
        <begin position="327"/>
        <end position="329"/>
    </location>
    <ligand>
        <name>GTP</name>
        <dbReference type="ChEBI" id="CHEBI:37565"/>
    </ligand>
</feature>
<feature type="binding site" evidence="8">
    <location>
        <position position="41"/>
    </location>
    <ligand>
        <name>Mg(2+)</name>
        <dbReference type="ChEBI" id="CHEBI:18420"/>
    </ligand>
</feature>
<feature type="binding site" description="in other chain" evidence="8">
    <location>
        <begin position="14"/>
        <end position="17"/>
    </location>
    <ligand>
        <name>IMP</name>
        <dbReference type="ChEBI" id="CHEBI:58053"/>
        <note>ligand shared between dimeric partners</note>
    </ligand>
</feature>
<evidence type="ECO:0000256" key="8">
    <source>
        <dbReference type="HAMAP-Rule" id="MF_00011"/>
    </source>
</evidence>
<dbReference type="InterPro" id="IPR033128">
    <property type="entry name" value="Adenylosuccin_syn_Lys_AS"/>
</dbReference>
<feature type="active site" evidence="9">
    <location>
        <position position="137"/>
    </location>
</feature>
<dbReference type="PROSITE" id="PS01266">
    <property type="entry name" value="ADENYLOSUCCIN_SYN_1"/>
    <property type="match status" value="1"/>
</dbReference>
<feature type="binding site" evidence="8">
    <location>
        <begin position="295"/>
        <end position="301"/>
    </location>
    <ligand>
        <name>substrate</name>
    </ligand>
</feature>
<comment type="pathway">
    <text evidence="8 10">Purine metabolism; AMP biosynthesis via de novo pathway; AMP from IMP: step 1/2.</text>
</comment>
<organism evidence="11 12">
    <name type="scientific">Candidatus Campylobacter infans</name>
    <dbReference type="NCBI Taxonomy" id="2561898"/>
    <lineage>
        <taxon>Bacteria</taxon>
        <taxon>Pseudomonadati</taxon>
        <taxon>Campylobacterota</taxon>
        <taxon>Epsilonproteobacteria</taxon>
        <taxon>Campylobacterales</taxon>
        <taxon>Campylobacteraceae</taxon>
        <taxon>Campylobacter</taxon>
    </lineage>
</organism>
<dbReference type="RefSeq" id="WP_179975345.1">
    <property type="nucleotide sequence ID" value="NZ_CP049075.1"/>
</dbReference>
<dbReference type="InterPro" id="IPR027417">
    <property type="entry name" value="P-loop_NTPase"/>
</dbReference>
<dbReference type="SMART" id="SM00788">
    <property type="entry name" value="Adenylsucc_synt"/>
    <property type="match status" value="1"/>
</dbReference>
<dbReference type="InterPro" id="IPR042109">
    <property type="entry name" value="Adenylosuccinate_synth_dom1"/>
</dbReference>
<evidence type="ECO:0000256" key="7">
    <source>
        <dbReference type="ARBA" id="ARBA00023134"/>
    </source>
</evidence>
<dbReference type="PANTHER" id="PTHR11846">
    <property type="entry name" value="ADENYLOSUCCINATE SYNTHETASE"/>
    <property type="match status" value="1"/>
</dbReference>
<comment type="similarity">
    <text evidence="8 10">Belongs to the adenylosuccinate synthetase family.</text>
</comment>
<dbReference type="InterPro" id="IPR001114">
    <property type="entry name" value="Adenylosuccinate_synthetase"/>
</dbReference>
<dbReference type="EMBL" id="CP049075">
    <property type="protein sequence ID" value="QLI04656.1"/>
    <property type="molecule type" value="Genomic_DNA"/>
</dbReference>
<evidence type="ECO:0000256" key="2">
    <source>
        <dbReference type="ARBA" id="ARBA00022598"/>
    </source>
</evidence>
<dbReference type="GO" id="GO:0044208">
    <property type="term" value="P:'de novo' AMP biosynthetic process"/>
    <property type="evidence" value="ECO:0007669"/>
    <property type="project" value="UniProtKB-UniRule"/>
</dbReference>
<keyword evidence="2 8" id="KW-0436">Ligase</keyword>
<dbReference type="EC" id="6.3.4.4" evidence="8 10"/>
<feature type="binding site" evidence="8">
    <location>
        <position position="14"/>
    </location>
    <ligand>
        <name>Mg(2+)</name>
        <dbReference type="ChEBI" id="CHEBI:18420"/>
    </ligand>
</feature>
<dbReference type="InterPro" id="IPR042110">
    <property type="entry name" value="Adenylosuccinate_synth_dom2"/>
</dbReference>
<gene>
    <name evidence="8 11" type="primary">purA</name>
    <name evidence="11" type="ORF">CINF_0103</name>
</gene>
<feature type="binding site" evidence="8">
    <location>
        <begin position="41"/>
        <end position="43"/>
    </location>
    <ligand>
        <name>GTP</name>
        <dbReference type="ChEBI" id="CHEBI:37565"/>
    </ligand>
</feature>
<comment type="subcellular location">
    <subcellularLocation>
        <location evidence="8">Cytoplasm</location>
    </subcellularLocation>
</comment>
<keyword evidence="6 8" id="KW-0460">Magnesium</keyword>
<dbReference type="NCBIfam" id="TIGR00184">
    <property type="entry name" value="purA"/>
    <property type="match status" value="1"/>
</dbReference>
<dbReference type="Gene3D" id="3.90.170.10">
    <property type="entry name" value="Adenylosuccinate Synthetase, subunit A, domain 3"/>
    <property type="match status" value="1"/>
</dbReference>
<proteinExistence type="inferred from homology"/>
<evidence type="ECO:0000313" key="11">
    <source>
        <dbReference type="EMBL" id="QLI04656.1"/>
    </source>
</evidence>